<accession>A0A8E8GRF3</accession>
<reference evidence="3" key="1">
    <citation type="submission" date="2021-04" db="EMBL/GenBank/DDBJ databases">
        <title>Mitogenome analysis reveals the evolution and host adaptation in Rhizoctonia solani.</title>
        <authorList>
            <person name="Zheng A."/>
            <person name="Lin R."/>
            <person name="Xia Y."/>
            <person name="Zhang D."/>
            <person name="Xiang X."/>
            <person name="Niu X."/>
            <person name="Liu Y."/>
            <person name="Jiang L."/>
            <person name="Wang X."/>
        </authorList>
    </citation>
    <scope>NUCLEOTIDE SEQUENCE</scope>
    <source>
        <strain evidence="3">AG1-IC</strain>
    </source>
</reference>
<feature type="transmembrane region" description="Helical" evidence="1">
    <location>
        <begin position="12"/>
        <end position="44"/>
    </location>
</feature>
<dbReference type="GO" id="GO:0004519">
    <property type="term" value="F:endonuclease activity"/>
    <property type="evidence" value="ECO:0007669"/>
    <property type="project" value="UniProtKB-KW"/>
</dbReference>
<protein>
    <submittedName>
        <fullName evidence="3">LAGLIDADG homing endonuclease</fullName>
    </submittedName>
</protein>
<dbReference type="PANTHER" id="PTHR47539:SF1">
    <property type="entry name" value="PENTATRICOPEPTIDE REPEAT-CONTAINING PROTEIN OTP51, CHLOROPLASTIC"/>
    <property type="match status" value="1"/>
</dbReference>
<keyword evidence="3" id="KW-0540">Nuclease</keyword>
<name>A0A8E8GRF3_9AGAM</name>
<keyword evidence="3" id="KW-0378">Hydrolase</keyword>
<dbReference type="GO" id="GO:0045292">
    <property type="term" value="P:mRNA cis splicing, via spliceosome"/>
    <property type="evidence" value="ECO:0007669"/>
    <property type="project" value="TreeGrafter"/>
</dbReference>
<dbReference type="GO" id="GO:0000373">
    <property type="term" value="P:Group II intron splicing"/>
    <property type="evidence" value="ECO:0007669"/>
    <property type="project" value="TreeGrafter"/>
</dbReference>
<organism evidence="3">
    <name type="scientific">Rhizoctonia solani</name>
    <dbReference type="NCBI Taxonomy" id="456999"/>
    <lineage>
        <taxon>Eukaryota</taxon>
        <taxon>Fungi</taxon>
        <taxon>Dikarya</taxon>
        <taxon>Basidiomycota</taxon>
        <taxon>Agaricomycotina</taxon>
        <taxon>Agaricomycetes</taxon>
        <taxon>Cantharellales</taxon>
        <taxon>Ceratobasidiaceae</taxon>
        <taxon>Rhizoctonia</taxon>
    </lineage>
</organism>
<proteinExistence type="predicted"/>
<keyword evidence="1" id="KW-0812">Transmembrane</keyword>
<dbReference type="PANTHER" id="PTHR47539">
    <property type="entry name" value="PENTATRICOPEPTIDE REPEAT-CONTAINING PROTEIN OTP51, CHLOROPLASTIC"/>
    <property type="match status" value="1"/>
</dbReference>
<keyword evidence="1" id="KW-1133">Transmembrane helix</keyword>
<geneLocation type="mitochondrion" evidence="3"/>
<dbReference type="Pfam" id="PF03161">
    <property type="entry name" value="LAGLIDADG_2"/>
    <property type="match status" value="1"/>
</dbReference>
<evidence type="ECO:0000313" key="3">
    <source>
        <dbReference type="EMBL" id="QWC53728.1"/>
    </source>
</evidence>
<gene>
    <name evidence="3" type="primary">mcg4</name>
</gene>
<dbReference type="EMBL" id="MW995476">
    <property type="protein sequence ID" value="QWC53728.1"/>
    <property type="molecule type" value="Genomic_DNA"/>
</dbReference>
<dbReference type="AlphaFoldDB" id="A0A8E8GRF3"/>
<keyword evidence="3" id="KW-0496">Mitochondrion</keyword>
<evidence type="ECO:0000259" key="2">
    <source>
        <dbReference type="Pfam" id="PF03161"/>
    </source>
</evidence>
<keyword evidence="1" id="KW-0472">Membrane</keyword>
<dbReference type="InterPro" id="IPR004860">
    <property type="entry name" value="LAGLIDADG_dom"/>
</dbReference>
<dbReference type="InterPro" id="IPR052500">
    <property type="entry name" value="Chloro/Mito_RNA_Process"/>
</dbReference>
<evidence type="ECO:0000256" key="1">
    <source>
        <dbReference type="SAM" id="Phobius"/>
    </source>
</evidence>
<keyword evidence="3" id="KW-0255">Endonuclease</keyword>
<sequence length="255" mass="29399">MFYFLNQSFLRVAFIALFYAVYIQSIGSDVGIFNGLFFSSLLPIKLNRLKKKEREEFVLSDNLKEILVGLILGDLYIQKQKASKNPRLAFLQGIIHKDYLYHLYDLFQSFCLNPPKVYNLPVDKRTGKIYSNVAFRTYSLPCFTDLYCLFYPAGKKQLPLNIAEFLTPLSLAYWICDDGGFDSKSRWVKLSTQGFSMDEVNLLAKVLNDKFHLNCVVHKDRNYFVIGIPSNSLPALQKLLAPHMPSMMRFKIGLD</sequence>
<feature type="domain" description="Homing endonuclease LAGLIDADG" evidence="2">
    <location>
        <begin position="64"/>
        <end position="235"/>
    </location>
</feature>